<dbReference type="AlphaFoldDB" id="A0A2P2I9G3"/>
<proteinExistence type="evidence at transcript level"/>
<evidence type="ECO:0000313" key="2">
    <source>
        <dbReference type="EMBL" id="LAB70635.1"/>
    </source>
</evidence>
<dbReference type="GO" id="GO:0005802">
    <property type="term" value="C:trans-Golgi network"/>
    <property type="evidence" value="ECO:0007669"/>
    <property type="project" value="TreeGrafter"/>
</dbReference>
<evidence type="ECO:0000256" key="1">
    <source>
        <dbReference type="ARBA" id="ARBA00024339"/>
    </source>
</evidence>
<dbReference type="GO" id="GO:0043001">
    <property type="term" value="P:Golgi to plasma membrane protein transport"/>
    <property type="evidence" value="ECO:0007669"/>
    <property type="project" value="TreeGrafter"/>
</dbReference>
<name>A0A2P2I9G3_9CRUS</name>
<protein>
    <submittedName>
        <fullName evidence="2">UPF0183 protein CG7083</fullName>
    </submittedName>
</protein>
<reference evidence="3" key="1">
    <citation type="submission" date="2017-11" db="EMBL/GenBank/DDBJ databases">
        <title>The sensing device of the deep-sea amphipod.</title>
        <authorList>
            <person name="Kobayashi H."/>
            <person name="Nagahama T."/>
            <person name="Arai W."/>
            <person name="Sasagawa Y."/>
            <person name="Umeda M."/>
            <person name="Hayashi T."/>
            <person name="Nikaido I."/>
            <person name="Watanabe H."/>
            <person name="Oguri K."/>
            <person name="Kitazato H."/>
            <person name="Fujioka K."/>
            <person name="Kido Y."/>
            <person name="Takami H."/>
        </authorList>
    </citation>
    <scope>NUCLEOTIDE SEQUENCE</scope>
    <source>
        <tissue evidence="3">Whole body</tissue>
    </source>
</reference>
<reference evidence="2" key="2">
    <citation type="journal article" date="2018" name="Biosci. Biotechnol. Biochem.">
        <title>Polysaccharide hydrolase of the hadal zone amphipods Hirondellea gigas.</title>
        <authorList>
            <person name="Kobayashi H."/>
            <person name="Nagahama T."/>
            <person name="Arai W."/>
            <person name="Sasagawa Y."/>
            <person name="Umeda M."/>
            <person name="Hayashi T."/>
            <person name="Nikaido I."/>
            <person name="Watanabe H."/>
            <person name="Oguri K."/>
            <person name="Kitazato H."/>
            <person name="Fujioka K."/>
            <person name="Kido Y."/>
            <person name="Takami H."/>
        </authorList>
    </citation>
    <scope>NUCLEOTIDE SEQUENCE</scope>
    <source>
        <tissue evidence="2">Whole body</tissue>
    </source>
</reference>
<sequence length="412" mass="45691">MLELEVSPGQCLGTSRWEFILGMHFSQAVAILQQQASSIRGIQVIYNQASPLVSDLVLYLSQDGIKLVFDPMSQRLKLIHIVNMKLVRLTYCNRIFNAPDTLPTRLRIDEAFGATHPEDFCEQEQQYILTFPGLAFHFPSEARAGLTGGQQLLVASLQIYYGKRVESARVPSLPPSPGQLSLDTLTVIRDHSTTRGVKLTIILDAGGRGTSETQLLTRSVMFGDSCQTVLSTIGAPNRVFYKSEDKMKIHNTKRQKGIRHSDYFFNYFTLGLDVLFDAKCHRVKKFVLHTNFPGHHNFNMYQRCNFELPLTLKCLPPSTKEAAQLIDLPEVVTVGPESKWSNIGRRLCTRGPPVVLRKTCSSGGGGGAGGNIAPTSSVQLTYCYNHQDIIVEVMANDHIAAVTLFMSPAEAS</sequence>
<dbReference type="PANTHER" id="PTHR13465:SF2">
    <property type="entry name" value="PHAGOSOME ASSEMBLY FACTOR 1"/>
    <property type="match status" value="1"/>
</dbReference>
<accession>A0A2P2I9G3</accession>
<dbReference type="InterPro" id="IPR005373">
    <property type="entry name" value="PHAF1"/>
</dbReference>
<comment type="similarity">
    <text evidence="1">Belongs to the PHAF1 family.</text>
</comment>
<dbReference type="EMBL" id="IACF01005048">
    <property type="protein sequence ID" value="LAB70635.1"/>
    <property type="molecule type" value="mRNA"/>
</dbReference>
<dbReference type="InterPro" id="IPR039156">
    <property type="entry name" value="PHAF1/BROMI"/>
</dbReference>
<organism evidence="2">
    <name type="scientific">Hirondellea gigas</name>
    <dbReference type="NCBI Taxonomy" id="1518452"/>
    <lineage>
        <taxon>Eukaryota</taxon>
        <taxon>Metazoa</taxon>
        <taxon>Ecdysozoa</taxon>
        <taxon>Arthropoda</taxon>
        <taxon>Crustacea</taxon>
        <taxon>Multicrustacea</taxon>
        <taxon>Malacostraca</taxon>
        <taxon>Eumalacostraca</taxon>
        <taxon>Peracarida</taxon>
        <taxon>Amphipoda</taxon>
        <taxon>Amphilochidea</taxon>
        <taxon>Lysianassida</taxon>
        <taxon>Lysianassidira</taxon>
        <taxon>Lysianassoidea</taxon>
        <taxon>Lysianassidae</taxon>
        <taxon>Hirondellea</taxon>
    </lineage>
</organism>
<dbReference type="PANTHER" id="PTHR13465">
    <property type="entry name" value="UPF0183 PROTEIN"/>
    <property type="match status" value="1"/>
</dbReference>
<dbReference type="EMBL" id="IACT01005625">
    <property type="protein sequence ID" value="LAC24774.1"/>
    <property type="molecule type" value="mRNA"/>
</dbReference>
<dbReference type="Pfam" id="PF03676">
    <property type="entry name" value="PHAF1"/>
    <property type="match status" value="1"/>
</dbReference>
<evidence type="ECO:0000313" key="3">
    <source>
        <dbReference type="EMBL" id="LAC24774.1"/>
    </source>
</evidence>